<evidence type="ECO:0000313" key="8">
    <source>
        <dbReference type="Proteomes" id="UP000199134"/>
    </source>
</evidence>
<dbReference type="CDD" id="cd02966">
    <property type="entry name" value="TlpA_like_family"/>
    <property type="match status" value="1"/>
</dbReference>
<evidence type="ECO:0000256" key="5">
    <source>
        <dbReference type="SAM" id="SignalP"/>
    </source>
</evidence>
<dbReference type="SUPFAM" id="SSF52833">
    <property type="entry name" value="Thioredoxin-like"/>
    <property type="match status" value="1"/>
</dbReference>
<keyword evidence="3" id="KW-1015">Disulfide bond</keyword>
<dbReference type="InterPro" id="IPR050553">
    <property type="entry name" value="Thioredoxin_ResA/DsbE_sf"/>
</dbReference>
<dbReference type="GO" id="GO:0017004">
    <property type="term" value="P:cytochrome complex assembly"/>
    <property type="evidence" value="ECO:0007669"/>
    <property type="project" value="UniProtKB-KW"/>
</dbReference>
<protein>
    <submittedName>
        <fullName evidence="7">Thiol-disulfide isomerase or thioredoxin</fullName>
    </submittedName>
</protein>
<dbReference type="Gene3D" id="3.40.30.10">
    <property type="entry name" value="Glutaredoxin"/>
    <property type="match status" value="1"/>
</dbReference>
<evidence type="ECO:0000256" key="4">
    <source>
        <dbReference type="ARBA" id="ARBA00023284"/>
    </source>
</evidence>
<feature type="chain" id="PRO_5011524106" evidence="5">
    <location>
        <begin position="22"/>
        <end position="487"/>
    </location>
</feature>
<dbReference type="InterPro" id="IPR013740">
    <property type="entry name" value="Redoxin"/>
</dbReference>
<feature type="domain" description="Thioredoxin" evidence="6">
    <location>
        <begin position="341"/>
        <end position="487"/>
    </location>
</feature>
<evidence type="ECO:0000256" key="2">
    <source>
        <dbReference type="ARBA" id="ARBA00022748"/>
    </source>
</evidence>
<dbReference type="RefSeq" id="WP_176757041.1">
    <property type="nucleotide sequence ID" value="NZ_FNIW01000023.1"/>
</dbReference>
<dbReference type="GO" id="GO:0030313">
    <property type="term" value="C:cell envelope"/>
    <property type="evidence" value="ECO:0007669"/>
    <property type="project" value="UniProtKB-SubCell"/>
</dbReference>
<dbReference type="PROSITE" id="PS00194">
    <property type="entry name" value="THIOREDOXIN_1"/>
    <property type="match status" value="1"/>
</dbReference>
<dbReference type="InterPro" id="IPR017937">
    <property type="entry name" value="Thioredoxin_CS"/>
</dbReference>
<dbReference type="PANTHER" id="PTHR42852">
    <property type="entry name" value="THIOL:DISULFIDE INTERCHANGE PROTEIN DSBE"/>
    <property type="match status" value="1"/>
</dbReference>
<reference evidence="8" key="1">
    <citation type="submission" date="2016-10" db="EMBL/GenBank/DDBJ databases">
        <authorList>
            <person name="de Groot N.N."/>
        </authorList>
    </citation>
    <scope>NUCLEOTIDE SEQUENCE [LARGE SCALE GENOMIC DNA]</scope>
    <source>
        <strain evidence="8">BP1-145</strain>
    </source>
</reference>
<sequence length="487" mass="56641">MSKQNLLTTLLTLVTCLPMFAQTRSVLPQWERKSAPAVILGRYVDLKPGESANMPDIYGNVESLIRSTFPKFSSDSIAGTFTIIWDICYPLKQEFVHGLSIILCPGDTVRLDINRGALAEYEAYKKETPDDRISIQKLRELWLKAYHIEGATLNQLLPFRMKGTVLERAYPRELAVAHYRDTFDEWRELCWDEFLSVAKQTDSLNLSPQEWEYQRMVLEQDYLGKLRDYTFTKRIWNLTKDKDSLAMFEQQMTFKDPHASELIYYRDVTGFYACLNNLYDEGWDYLKANGLDDTPLGRWFKELHEAKAVMARVKALQPVSDDEINALAPEFRKQIREVQAQLKQKPAGGKGVRRDLPEGEPQEWLQKIVAEHKGRIVFIDFWATWCGPCKRGMREMESVKDSLTARGYDFIYITNTTSDSYEWTEYIAKHAGDHYIVPKDKQAAMQIPDFEDAIPYYLIYDRQGKLVKTICGWRGVEKMMQELEKVE</sequence>
<comment type="subcellular location">
    <subcellularLocation>
        <location evidence="1">Cell envelope</location>
    </subcellularLocation>
</comment>
<keyword evidence="2" id="KW-0201">Cytochrome c-type biogenesis</keyword>
<keyword evidence="4" id="KW-0676">Redox-active center</keyword>
<dbReference type="PANTHER" id="PTHR42852:SF6">
    <property type="entry name" value="THIOL:DISULFIDE INTERCHANGE PROTEIN DSBE"/>
    <property type="match status" value="1"/>
</dbReference>
<evidence type="ECO:0000313" key="7">
    <source>
        <dbReference type="EMBL" id="SDO50281.1"/>
    </source>
</evidence>
<comment type="caution">
    <text evidence="7">The sequence shown here is derived from an EMBL/GenBank/DDBJ whole genome shotgun (WGS) entry which is preliminary data.</text>
</comment>
<dbReference type="InterPro" id="IPR013766">
    <property type="entry name" value="Thioredoxin_domain"/>
</dbReference>
<dbReference type="AlphaFoldDB" id="A0A1H0K3J9"/>
<accession>A0A1H0K3J9</accession>
<name>A0A1H0K3J9_9BACT</name>
<evidence type="ECO:0000256" key="1">
    <source>
        <dbReference type="ARBA" id="ARBA00004196"/>
    </source>
</evidence>
<keyword evidence="7" id="KW-0413">Isomerase</keyword>
<dbReference type="InterPro" id="IPR036249">
    <property type="entry name" value="Thioredoxin-like_sf"/>
</dbReference>
<dbReference type="EMBL" id="FNIW01000023">
    <property type="protein sequence ID" value="SDO50281.1"/>
    <property type="molecule type" value="Genomic_DNA"/>
</dbReference>
<organism evidence="7 8">
    <name type="scientific">Prevotella communis</name>
    <dbReference type="NCBI Taxonomy" id="2913614"/>
    <lineage>
        <taxon>Bacteria</taxon>
        <taxon>Pseudomonadati</taxon>
        <taxon>Bacteroidota</taxon>
        <taxon>Bacteroidia</taxon>
        <taxon>Bacteroidales</taxon>
        <taxon>Prevotellaceae</taxon>
        <taxon>Prevotella</taxon>
    </lineage>
</organism>
<evidence type="ECO:0000256" key="3">
    <source>
        <dbReference type="ARBA" id="ARBA00023157"/>
    </source>
</evidence>
<evidence type="ECO:0000259" key="6">
    <source>
        <dbReference type="PROSITE" id="PS51352"/>
    </source>
</evidence>
<dbReference type="GO" id="GO:0016491">
    <property type="term" value="F:oxidoreductase activity"/>
    <property type="evidence" value="ECO:0007669"/>
    <property type="project" value="InterPro"/>
</dbReference>
<dbReference type="GO" id="GO:0016853">
    <property type="term" value="F:isomerase activity"/>
    <property type="evidence" value="ECO:0007669"/>
    <property type="project" value="UniProtKB-KW"/>
</dbReference>
<gene>
    <name evidence="7" type="ORF">SAMN04487900_1234</name>
</gene>
<dbReference type="PROSITE" id="PS51352">
    <property type="entry name" value="THIOREDOXIN_2"/>
    <property type="match status" value="1"/>
</dbReference>
<feature type="signal peptide" evidence="5">
    <location>
        <begin position="1"/>
        <end position="21"/>
    </location>
</feature>
<proteinExistence type="predicted"/>
<keyword evidence="5" id="KW-0732">Signal</keyword>
<dbReference type="Proteomes" id="UP000199134">
    <property type="component" value="Unassembled WGS sequence"/>
</dbReference>
<dbReference type="Pfam" id="PF08534">
    <property type="entry name" value="Redoxin"/>
    <property type="match status" value="1"/>
</dbReference>